<dbReference type="EMBL" id="MLCF01000146">
    <property type="protein sequence ID" value="OIV35496.1"/>
    <property type="molecule type" value="Genomic_DNA"/>
</dbReference>
<dbReference type="OrthoDB" id="3367592at2"/>
<dbReference type="Proteomes" id="UP000243342">
    <property type="component" value="Unassembled WGS sequence"/>
</dbReference>
<evidence type="ECO:0000259" key="1">
    <source>
        <dbReference type="Pfam" id="PF13349"/>
    </source>
</evidence>
<dbReference type="STRING" id="1428644.BIV57_21090"/>
<dbReference type="Pfam" id="PF13349">
    <property type="entry name" value="DUF4097"/>
    <property type="match status" value="1"/>
</dbReference>
<dbReference type="AlphaFoldDB" id="A0A1J7C1Q3"/>
<evidence type="ECO:0000313" key="3">
    <source>
        <dbReference type="Proteomes" id="UP000243342"/>
    </source>
</evidence>
<protein>
    <recommendedName>
        <fullName evidence="1">DUF4097 domain-containing protein</fullName>
    </recommendedName>
</protein>
<dbReference type="RefSeq" id="WP_071658515.1">
    <property type="nucleotide sequence ID" value="NZ_MLCF01000146.1"/>
</dbReference>
<evidence type="ECO:0000313" key="2">
    <source>
        <dbReference type="EMBL" id="OIV35496.1"/>
    </source>
</evidence>
<dbReference type="InterPro" id="IPR025164">
    <property type="entry name" value="Toastrack_DUF4097"/>
</dbReference>
<name>A0A1J7C1Q3_9ACTN</name>
<gene>
    <name evidence="2" type="ORF">BIV57_21090</name>
</gene>
<sequence length="291" mass="30443">MREWTVDADEKLTFDDVEITELNVRIVGGAVNVVPTDGPARLEVTEIVGPPLIVRQDGRRLTVTYQDLTWGGIGKWLENFGWSQHNRRHAVVSVAVPRKAAAMVGVVTGDATVGGLQGPVSVNGVSGELTINQLANRVDAHTVSGRITARAVTGDLSCNTVSGDVTVFEGGGSVKAHSVSGVLTIDVADPGTTPVDQRPTRIELNSVSGEIAVRLPHPTDASVEAQSTGGRVASAFDELRMSGGFGLKKLTGRLGEGRGKLVANSVSGSITLLKRPVEDGPDDDAVEGKVL</sequence>
<reference evidence="2 3" key="1">
    <citation type="submission" date="2016-10" db="EMBL/GenBank/DDBJ databases">
        <title>Genome sequence of Streptomyces gilvigriseus MUSC 26.</title>
        <authorList>
            <person name="Lee L.-H."/>
            <person name="Ser H.-L."/>
        </authorList>
    </citation>
    <scope>NUCLEOTIDE SEQUENCE [LARGE SCALE GENOMIC DNA]</scope>
    <source>
        <strain evidence="2 3">MUSC 26</strain>
    </source>
</reference>
<feature type="domain" description="DUF4097" evidence="1">
    <location>
        <begin position="56"/>
        <end position="272"/>
    </location>
</feature>
<comment type="caution">
    <text evidence="2">The sequence shown here is derived from an EMBL/GenBank/DDBJ whole genome shotgun (WGS) entry which is preliminary data.</text>
</comment>
<accession>A0A1J7C1Q3</accession>
<organism evidence="2 3">
    <name type="scientific">Mangrovactinospora gilvigrisea</name>
    <dbReference type="NCBI Taxonomy" id="1428644"/>
    <lineage>
        <taxon>Bacteria</taxon>
        <taxon>Bacillati</taxon>
        <taxon>Actinomycetota</taxon>
        <taxon>Actinomycetes</taxon>
        <taxon>Kitasatosporales</taxon>
        <taxon>Streptomycetaceae</taxon>
        <taxon>Mangrovactinospora</taxon>
    </lineage>
</organism>
<keyword evidence="3" id="KW-1185">Reference proteome</keyword>
<proteinExistence type="predicted"/>